<evidence type="ECO:0000256" key="1">
    <source>
        <dbReference type="ARBA" id="ARBA00004123"/>
    </source>
</evidence>
<dbReference type="GO" id="GO:0006511">
    <property type="term" value="P:ubiquitin-dependent protein catabolic process"/>
    <property type="evidence" value="ECO:0007669"/>
    <property type="project" value="InterPro"/>
</dbReference>
<evidence type="ECO:0000256" key="5">
    <source>
        <dbReference type="SAM" id="MobiDB-lite"/>
    </source>
</evidence>
<comment type="caution">
    <text evidence="7">The sequence shown here is derived from an EMBL/GenBank/DDBJ whole genome shotgun (WGS) entry which is preliminary data.</text>
</comment>
<dbReference type="InterPro" id="IPR039948">
    <property type="entry name" value="ELC1"/>
</dbReference>
<dbReference type="InterPro" id="IPR016073">
    <property type="entry name" value="Skp1_comp_POZ"/>
</dbReference>
<evidence type="ECO:0000256" key="3">
    <source>
        <dbReference type="ARBA" id="ARBA00021347"/>
    </source>
</evidence>
<dbReference type="Proteomes" id="UP000230233">
    <property type="component" value="Chromosome X"/>
</dbReference>
<dbReference type="EMBL" id="PDUG01000006">
    <property type="protein sequence ID" value="PIC19862.1"/>
    <property type="molecule type" value="Genomic_DNA"/>
</dbReference>
<keyword evidence="8" id="KW-1185">Reference proteome</keyword>
<dbReference type="OrthoDB" id="249087at2759"/>
<proteinExistence type="inferred from homology"/>
<dbReference type="Gene3D" id="3.30.710.10">
    <property type="entry name" value="Potassium Channel Kv1.1, Chain A"/>
    <property type="match status" value="1"/>
</dbReference>
<comment type="similarity">
    <text evidence="2">Belongs to the SKP1 family.</text>
</comment>
<dbReference type="PANTHER" id="PTHR20648">
    <property type="entry name" value="ELONGIN-C"/>
    <property type="match status" value="1"/>
</dbReference>
<dbReference type="GO" id="GO:0005634">
    <property type="term" value="C:nucleus"/>
    <property type="evidence" value="ECO:0007669"/>
    <property type="project" value="UniProtKB-SubCell"/>
</dbReference>
<dbReference type="FunFam" id="3.30.710.10:FF:000035">
    <property type="entry name" value="Elongin C transcription elongation factor"/>
    <property type="match status" value="1"/>
</dbReference>
<sequence>MSGRDQNADQEIIHRMETLSMENGGINKLKETSEAPSRMDGSEKGDGIEESDSSRVYCDHSEDAQESRDETPDNNGENSERSDDEEEEEDDQYDKIEEGESSAPPQRCKKKIVYPGLNGSNSVYVKLVSRENDEFVIRRSRAEKSKTIRDMLQGPNAGTDNTVYLHMVSSKCVKALCRYLNWQYEYLKKKGEYEAFYIAPEDSMDLFFMSAYLEL</sequence>
<organism evidence="7 8">
    <name type="scientific">Caenorhabditis nigoni</name>
    <dbReference type="NCBI Taxonomy" id="1611254"/>
    <lineage>
        <taxon>Eukaryota</taxon>
        <taxon>Metazoa</taxon>
        <taxon>Ecdysozoa</taxon>
        <taxon>Nematoda</taxon>
        <taxon>Chromadorea</taxon>
        <taxon>Rhabditida</taxon>
        <taxon>Rhabditina</taxon>
        <taxon>Rhabditomorpha</taxon>
        <taxon>Rhabditoidea</taxon>
        <taxon>Rhabditidae</taxon>
        <taxon>Peloderinae</taxon>
        <taxon>Caenorhabditis</taxon>
    </lineage>
</organism>
<accession>A0A2G5SY13</accession>
<dbReference type="AlphaFoldDB" id="A0A2G5SY13"/>
<dbReference type="SUPFAM" id="SSF54695">
    <property type="entry name" value="POZ domain"/>
    <property type="match status" value="1"/>
</dbReference>
<dbReference type="STRING" id="1611254.A0A2G5SY13"/>
<feature type="compositionally biased region" description="Basic and acidic residues" evidence="5">
    <location>
        <begin position="57"/>
        <end position="71"/>
    </location>
</feature>
<dbReference type="SMART" id="SM00512">
    <property type="entry name" value="Skp1"/>
    <property type="match status" value="1"/>
</dbReference>
<reference evidence="8" key="1">
    <citation type="submission" date="2017-10" db="EMBL/GenBank/DDBJ databases">
        <title>Rapid genome shrinkage in a self-fertile nematode reveals novel sperm competition proteins.</title>
        <authorList>
            <person name="Yin D."/>
            <person name="Schwarz E.M."/>
            <person name="Thomas C.G."/>
            <person name="Felde R.L."/>
            <person name="Korf I.F."/>
            <person name="Cutter A.D."/>
            <person name="Schartner C.M."/>
            <person name="Ralston E.J."/>
            <person name="Meyer B.J."/>
            <person name="Haag E.S."/>
        </authorList>
    </citation>
    <scope>NUCLEOTIDE SEQUENCE [LARGE SCALE GENOMIC DNA]</scope>
    <source>
        <strain evidence="8">JU1422</strain>
    </source>
</reference>
<gene>
    <name evidence="7" type="primary">Cnig_chr_X.g25248</name>
    <name evidence="7" type="ORF">B9Z55_025248</name>
</gene>
<name>A0A2G5SY13_9PELO</name>
<keyword evidence="4" id="KW-0539">Nucleus</keyword>
<evidence type="ECO:0000256" key="4">
    <source>
        <dbReference type="ARBA" id="ARBA00023242"/>
    </source>
</evidence>
<evidence type="ECO:0000313" key="7">
    <source>
        <dbReference type="EMBL" id="PIC19862.1"/>
    </source>
</evidence>
<comment type="subcellular location">
    <subcellularLocation>
        <location evidence="1">Nucleus</location>
    </subcellularLocation>
</comment>
<feature type="domain" description="SKP1 component POZ" evidence="6">
    <location>
        <begin position="125"/>
        <end position="179"/>
    </location>
</feature>
<dbReference type="InterPro" id="IPR001232">
    <property type="entry name" value="SKP1-like"/>
</dbReference>
<dbReference type="Pfam" id="PF03931">
    <property type="entry name" value="Skp1_POZ"/>
    <property type="match status" value="1"/>
</dbReference>
<evidence type="ECO:0000259" key="6">
    <source>
        <dbReference type="Pfam" id="PF03931"/>
    </source>
</evidence>
<feature type="compositionally biased region" description="Acidic residues" evidence="5">
    <location>
        <begin position="82"/>
        <end position="92"/>
    </location>
</feature>
<evidence type="ECO:0000256" key="2">
    <source>
        <dbReference type="ARBA" id="ARBA00009993"/>
    </source>
</evidence>
<feature type="region of interest" description="Disordered" evidence="5">
    <location>
        <begin position="1"/>
        <end position="107"/>
    </location>
</feature>
<protein>
    <recommendedName>
        <fullName evidence="3">Elongin-C</fullName>
    </recommendedName>
</protein>
<dbReference type="InterPro" id="IPR011333">
    <property type="entry name" value="SKP1/BTB/POZ_sf"/>
</dbReference>
<evidence type="ECO:0000313" key="8">
    <source>
        <dbReference type="Proteomes" id="UP000230233"/>
    </source>
</evidence>